<gene>
    <name evidence="1" type="ORF">ITX44_36300</name>
</gene>
<accession>A0ABS2U2U9</accession>
<evidence type="ECO:0000313" key="1">
    <source>
        <dbReference type="EMBL" id="MBM9509924.1"/>
    </source>
</evidence>
<comment type="caution">
    <text evidence="1">The sequence shown here is derived from an EMBL/GenBank/DDBJ whole genome shotgun (WGS) entry which is preliminary data.</text>
</comment>
<sequence>MIHPAASVPAAVTAIGPARGSGLSAQVPFSLPFGQNGDGLRARDVCRTLGTGTEPRQTEGMRAKPNRLANRGILTESGLFTLTKRPPATPEANSS</sequence>
<keyword evidence="2" id="KW-1185">Reference proteome</keyword>
<name>A0ABS2U2U9_9ACTN</name>
<reference evidence="1 2" key="1">
    <citation type="submission" date="2021-01" db="EMBL/GenBank/DDBJ databases">
        <title>Streptomyces acididurans sp. nov., isolated from a peat swamp forest soil.</title>
        <authorList>
            <person name="Chantavorakit T."/>
            <person name="Duangmal K."/>
        </authorList>
    </citation>
    <scope>NUCLEOTIDE SEQUENCE [LARGE SCALE GENOMIC DNA]</scope>
    <source>
        <strain evidence="1 2">KK5PA1</strain>
    </source>
</reference>
<dbReference type="Proteomes" id="UP000749040">
    <property type="component" value="Unassembled WGS sequence"/>
</dbReference>
<organism evidence="1 2">
    <name type="scientific">Actinacidiphila acididurans</name>
    <dbReference type="NCBI Taxonomy" id="2784346"/>
    <lineage>
        <taxon>Bacteria</taxon>
        <taxon>Bacillati</taxon>
        <taxon>Actinomycetota</taxon>
        <taxon>Actinomycetes</taxon>
        <taxon>Kitasatosporales</taxon>
        <taxon>Streptomycetaceae</taxon>
        <taxon>Actinacidiphila</taxon>
    </lineage>
</organism>
<dbReference type="EMBL" id="JADKYB010000029">
    <property type="protein sequence ID" value="MBM9509924.1"/>
    <property type="molecule type" value="Genomic_DNA"/>
</dbReference>
<proteinExistence type="predicted"/>
<dbReference type="RefSeq" id="WP_205363466.1">
    <property type="nucleotide sequence ID" value="NZ_JADKYB010000029.1"/>
</dbReference>
<protein>
    <submittedName>
        <fullName evidence="1">Uncharacterized protein</fullName>
    </submittedName>
</protein>
<evidence type="ECO:0000313" key="2">
    <source>
        <dbReference type="Proteomes" id="UP000749040"/>
    </source>
</evidence>